<evidence type="ECO:0000259" key="1">
    <source>
        <dbReference type="Pfam" id="PF12697"/>
    </source>
</evidence>
<dbReference type="InterPro" id="IPR050471">
    <property type="entry name" value="AB_hydrolase"/>
</dbReference>
<dbReference type="PRINTS" id="PR00111">
    <property type="entry name" value="ABHYDROLASE"/>
</dbReference>
<name>A0A345XIU7_9ACTN</name>
<dbReference type="GO" id="GO:0046503">
    <property type="term" value="P:glycerolipid catabolic process"/>
    <property type="evidence" value="ECO:0007669"/>
    <property type="project" value="TreeGrafter"/>
</dbReference>
<dbReference type="Gene3D" id="3.40.50.1820">
    <property type="entry name" value="alpha/beta hydrolase"/>
    <property type="match status" value="1"/>
</dbReference>
<dbReference type="PANTHER" id="PTHR43433:SF5">
    <property type="entry name" value="AB HYDROLASE-1 DOMAIN-CONTAINING PROTEIN"/>
    <property type="match status" value="1"/>
</dbReference>
<sequence length="290" mass="30919">MSKPPTLDLPAGARAFRLATARGEFAAHEFGRAERGTALLLPGFTGSKEDFIALLEPLAEAGFRVVAVDGRGQHESAGPRDEAAYGQDELASDVLALLAAVGGPCHLVGHSLGGQIARAAVLRDASRVASLTLMSSGPAAVCAAQQARLKMLLGALTVMDMEAVWQAMRELDPPEAADEQTPPAVREFLHRRWINTAPEQLSATAQQLLGEPDRVPELAALPLPLHVLSGERDYVWPVPLLDGMAARLGARRTVIAGAEHSPNVDRPRETARELVRGWHEAASRADRPAD</sequence>
<dbReference type="InterPro" id="IPR029058">
    <property type="entry name" value="AB_hydrolase_fold"/>
</dbReference>
<proteinExistence type="predicted"/>
<dbReference type="PANTHER" id="PTHR43433">
    <property type="entry name" value="HYDROLASE, ALPHA/BETA FOLD FAMILY PROTEIN"/>
    <property type="match status" value="1"/>
</dbReference>
<dbReference type="RefSeq" id="WP_208875160.1">
    <property type="nucleotide sequence ID" value="NZ_CP031320.1"/>
</dbReference>
<dbReference type="Proteomes" id="UP000254425">
    <property type="component" value="Chromosome"/>
</dbReference>
<gene>
    <name evidence="2" type="ORF">DVA86_01785</name>
</gene>
<protein>
    <submittedName>
        <fullName evidence="2">Alpha/beta fold hydrolase</fullName>
    </submittedName>
</protein>
<reference evidence="2 3" key="1">
    <citation type="submission" date="2018-07" db="EMBL/GenBank/DDBJ databases">
        <title>Draft genome of the type strain Streptomyces armeniacus ATCC 15676.</title>
        <authorList>
            <person name="Labana P."/>
            <person name="Gosse J.T."/>
            <person name="Boddy C.N."/>
        </authorList>
    </citation>
    <scope>NUCLEOTIDE SEQUENCE [LARGE SCALE GENOMIC DNA]</scope>
    <source>
        <strain evidence="2 3">ATCC 15676</strain>
    </source>
</reference>
<dbReference type="SUPFAM" id="SSF53474">
    <property type="entry name" value="alpha/beta-Hydrolases"/>
    <property type="match status" value="1"/>
</dbReference>
<dbReference type="InterPro" id="IPR000073">
    <property type="entry name" value="AB_hydrolase_1"/>
</dbReference>
<evidence type="ECO:0000313" key="3">
    <source>
        <dbReference type="Proteomes" id="UP000254425"/>
    </source>
</evidence>
<keyword evidence="3" id="KW-1185">Reference proteome</keyword>
<dbReference type="KEGG" id="sarm:DVA86_01785"/>
<dbReference type="GO" id="GO:0004806">
    <property type="term" value="F:triacylglycerol lipase activity"/>
    <property type="evidence" value="ECO:0007669"/>
    <property type="project" value="TreeGrafter"/>
</dbReference>
<accession>A0A345XIU7</accession>
<dbReference type="Pfam" id="PF12697">
    <property type="entry name" value="Abhydrolase_6"/>
    <property type="match status" value="1"/>
</dbReference>
<dbReference type="AlphaFoldDB" id="A0A345XIU7"/>
<feature type="domain" description="AB hydrolase-1" evidence="1">
    <location>
        <begin position="39"/>
        <end position="272"/>
    </location>
</feature>
<organism evidence="2 3">
    <name type="scientific">Streptomyces armeniacus</name>
    <dbReference type="NCBI Taxonomy" id="83291"/>
    <lineage>
        <taxon>Bacteria</taxon>
        <taxon>Bacillati</taxon>
        <taxon>Actinomycetota</taxon>
        <taxon>Actinomycetes</taxon>
        <taxon>Kitasatosporales</taxon>
        <taxon>Streptomycetaceae</taxon>
        <taxon>Streptomyces</taxon>
    </lineage>
</organism>
<evidence type="ECO:0000313" key="2">
    <source>
        <dbReference type="EMBL" id="AXK31563.1"/>
    </source>
</evidence>
<keyword evidence="2" id="KW-0378">Hydrolase</keyword>
<dbReference type="EMBL" id="CP031320">
    <property type="protein sequence ID" value="AXK31563.1"/>
    <property type="molecule type" value="Genomic_DNA"/>
</dbReference>